<dbReference type="CDD" id="cd06163">
    <property type="entry name" value="S2P-M50_PDZ_RseP-like"/>
    <property type="match status" value="2"/>
</dbReference>
<dbReference type="CDD" id="cd23081">
    <property type="entry name" value="cpPDZ_EcRseP-like"/>
    <property type="match status" value="1"/>
</dbReference>
<dbReference type="InterPro" id="IPR036034">
    <property type="entry name" value="PDZ_sf"/>
</dbReference>
<proteinExistence type="inferred from homology"/>
<gene>
    <name evidence="13" type="ORF">Ga0609869_002252</name>
</gene>
<evidence type="ECO:0000256" key="9">
    <source>
        <dbReference type="ARBA" id="ARBA00023049"/>
    </source>
</evidence>
<keyword evidence="5 11" id="KW-0812">Transmembrane</keyword>
<dbReference type="InterPro" id="IPR004387">
    <property type="entry name" value="Pept_M50_Zn"/>
</dbReference>
<evidence type="ECO:0000313" key="14">
    <source>
        <dbReference type="Proteomes" id="UP001560019"/>
    </source>
</evidence>
<dbReference type="InterPro" id="IPR008915">
    <property type="entry name" value="Peptidase_M50"/>
</dbReference>
<feature type="transmembrane region" description="Helical" evidence="11">
    <location>
        <begin position="374"/>
        <end position="397"/>
    </location>
</feature>
<reference evidence="13 14" key="1">
    <citation type="submission" date="2024-06" db="EMBL/GenBank/DDBJ databases">
        <title>Genome of Rhodovulum iodosum, a marine photoferrotroph.</title>
        <authorList>
            <person name="Bianchini G."/>
            <person name="Nikeleit V."/>
            <person name="Kappler A."/>
            <person name="Bryce C."/>
            <person name="Sanchez-Baracaldo P."/>
        </authorList>
    </citation>
    <scope>NUCLEOTIDE SEQUENCE [LARGE SCALE GENOMIC DNA]</scope>
    <source>
        <strain evidence="13 14">UT/N1</strain>
    </source>
</reference>
<dbReference type="SUPFAM" id="SSF50156">
    <property type="entry name" value="PDZ domain-like"/>
    <property type="match status" value="2"/>
</dbReference>
<evidence type="ECO:0000256" key="8">
    <source>
        <dbReference type="ARBA" id="ARBA00022989"/>
    </source>
</evidence>
<keyword evidence="8 11" id="KW-1133">Transmembrane helix</keyword>
<dbReference type="Proteomes" id="UP001560019">
    <property type="component" value="Unassembled WGS sequence"/>
</dbReference>
<keyword evidence="9 11" id="KW-0482">Metalloprotease</keyword>
<dbReference type="EC" id="3.4.24.-" evidence="11"/>
<evidence type="ECO:0000256" key="1">
    <source>
        <dbReference type="ARBA" id="ARBA00001947"/>
    </source>
</evidence>
<dbReference type="EMBL" id="JBEHHI010000002">
    <property type="protein sequence ID" value="MEX5728899.1"/>
    <property type="molecule type" value="Genomic_DNA"/>
</dbReference>
<feature type="transmembrane region" description="Helical" evidence="11">
    <location>
        <begin position="418"/>
        <end position="439"/>
    </location>
</feature>
<keyword evidence="10 11" id="KW-0472">Membrane</keyword>
<comment type="subcellular location">
    <subcellularLocation>
        <location evidence="2">Membrane</location>
        <topology evidence="2">Multi-pass membrane protein</topology>
    </subcellularLocation>
</comment>
<dbReference type="GO" id="GO:0006508">
    <property type="term" value="P:proteolysis"/>
    <property type="evidence" value="ECO:0007669"/>
    <property type="project" value="UniProtKB-KW"/>
</dbReference>
<feature type="domain" description="PDZ" evidence="12">
    <location>
        <begin position="220"/>
        <end position="253"/>
    </location>
</feature>
<dbReference type="NCBIfam" id="TIGR00054">
    <property type="entry name" value="RIP metalloprotease RseP"/>
    <property type="match status" value="1"/>
</dbReference>
<keyword evidence="4 13" id="KW-0645">Protease</keyword>
<evidence type="ECO:0000256" key="11">
    <source>
        <dbReference type="RuleBase" id="RU362031"/>
    </source>
</evidence>
<dbReference type="SMART" id="SM00228">
    <property type="entry name" value="PDZ"/>
    <property type="match status" value="2"/>
</dbReference>
<feature type="transmembrane region" description="Helical" evidence="11">
    <location>
        <begin position="113"/>
        <end position="141"/>
    </location>
</feature>
<keyword evidence="6 11" id="KW-0378">Hydrolase</keyword>
<evidence type="ECO:0000256" key="7">
    <source>
        <dbReference type="ARBA" id="ARBA00022833"/>
    </source>
</evidence>
<evidence type="ECO:0000256" key="4">
    <source>
        <dbReference type="ARBA" id="ARBA00022670"/>
    </source>
</evidence>
<sequence length="445" mass="47533">MEVVSLIPTFGGFLYTAIAFVVALSVIVAVHEYGHYIVGRWSGIHAEVFSIGFGPVLFSRHDQHGTRWQVAALPFGGYVRFLGDSNAASGKDGKALEGLDADTLRHTMHGAPLWARTVTVAAGPVANFILAAVVFMVLLFARGVAVEPPTVGEMMPLPAGLTQLQEGDRILALNGQATPDYEALYSAVENLPVTGDITYRLERDGEEIELAGPYPFPPRIESIQPDSAAMEAGMKSGDVIVAVDGQPVSAFTQVQDVVTASEGAPLTIEVWRDGETLSYELEPRRADLPLPEGGFETRWLIGMTGGLVFEPETRIPGVLESLNYGVSQTWFIMRSSLSGLYHMITGAISSCNLSGPLGIAETSGAAASQGALSFIWFIAVLSTAVGLLNLFPIPVLDGGHLMFYGYEAIVGRPPSDKAMRVLMTVGLALLVSLMVFALTNDIFCP</sequence>
<feature type="transmembrane region" description="Helical" evidence="11">
    <location>
        <begin position="12"/>
        <end position="30"/>
    </location>
</feature>
<keyword evidence="11" id="KW-0479">Metal-binding</keyword>
<dbReference type="PROSITE" id="PS50106">
    <property type="entry name" value="PDZ"/>
    <property type="match status" value="1"/>
</dbReference>
<evidence type="ECO:0000256" key="5">
    <source>
        <dbReference type="ARBA" id="ARBA00022692"/>
    </source>
</evidence>
<name>A0ABV3XUZ3_9RHOB</name>
<dbReference type="InterPro" id="IPR041489">
    <property type="entry name" value="PDZ_6"/>
</dbReference>
<dbReference type="GO" id="GO:0008233">
    <property type="term" value="F:peptidase activity"/>
    <property type="evidence" value="ECO:0007669"/>
    <property type="project" value="UniProtKB-KW"/>
</dbReference>
<evidence type="ECO:0000259" key="12">
    <source>
        <dbReference type="PROSITE" id="PS50106"/>
    </source>
</evidence>
<comment type="cofactor">
    <cofactor evidence="1 11">
        <name>Zn(2+)</name>
        <dbReference type="ChEBI" id="CHEBI:29105"/>
    </cofactor>
</comment>
<dbReference type="Pfam" id="PF02163">
    <property type="entry name" value="Peptidase_M50"/>
    <property type="match status" value="1"/>
</dbReference>
<evidence type="ECO:0000256" key="10">
    <source>
        <dbReference type="ARBA" id="ARBA00023136"/>
    </source>
</evidence>
<keyword evidence="7 11" id="KW-0862">Zinc</keyword>
<protein>
    <recommendedName>
        <fullName evidence="11">Zinc metalloprotease</fullName>
        <ecNumber evidence="11">3.4.24.-</ecNumber>
    </recommendedName>
</protein>
<keyword evidence="14" id="KW-1185">Reference proteome</keyword>
<dbReference type="PANTHER" id="PTHR42837:SF2">
    <property type="entry name" value="MEMBRANE METALLOPROTEASE ARASP2, CHLOROPLASTIC-RELATED"/>
    <property type="match status" value="1"/>
</dbReference>
<dbReference type="Pfam" id="PF17820">
    <property type="entry name" value="PDZ_6"/>
    <property type="match status" value="1"/>
</dbReference>
<accession>A0ABV3XUZ3</accession>
<evidence type="ECO:0000313" key="13">
    <source>
        <dbReference type="EMBL" id="MEX5728899.1"/>
    </source>
</evidence>
<dbReference type="PANTHER" id="PTHR42837">
    <property type="entry name" value="REGULATOR OF SIGMA-E PROTEASE RSEP"/>
    <property type="match status" value="1"/>
</dbReference>
<comment type="caution">
    <text evidence="13">The sequence shown here is derived from an EMBL/GenBank/DDBJ whole genome shotgun (WGS) entry which is preliminary data.</text>
</comment>
<comment type="similarity">
    <text evidence="3 11">Belongs to the peptidase M50B family.</text>
</comment>
<evidence type="ECO:0000256" key="6">
    <source>
        <dbReference type="ARBA" id="ARBA00022801"/>
    </source>
</evidence>
<dbReference type="InterPro" id="IPR001478">
    <property type="entry name" value="PDZ"/>
</dbReference>
<dbReference type="Gene3D" id="2.30.42.10">
    <property type="match status" value="2"/>
</dbReference>
<evidence type="ECO:0000256" key="2">
    <source>
        <dbReference type="ARBA" id="ARBA00004141"/>
    </source>
</evidence>
<dbReference type="RefSeq" id="WP_125403254.1">
    <property type="nucleotide sequence ID" value="NZ_JBEHHI010000002.1"/>
</dbReference>
<organism evidence="13 14">
    <name type="scientific">Rhodovulum iodosum</name>
    <dbReference type="NCBI Taxonomy" id="68291"/>
    <lineage>
        <taxon>Bacteria</taxon>
        <taxon>Pseudomonadati</taxon>
        <taxon>Pseudomonadota</taxon>
        <taxon>Alphaproteobacteria</taxon>
        <taxon>Rhodobacterales</taxon>
        <taxon>Paracoccaceae</taxon>
        <taxon>Rhodovulum</taxon>
    </lineage>
</organism>
<evidence type="ECO:0000256" key="3">
    <source>
        <dbReference type="ARBA" id="ARBA00007931"/>
    </source>
</evidence>